<feature type="domain" description="PH" evidence="4">
    <location>
        <begin position="968"/>
        <end position="1065"/>
    </location>
</feature>
<feature type="domain" description="DH" evidence="5">
    <location>
        <begin position="749"/>
        <end position="939"/>
    </location>
</feature>
<name>A0ABN8NG34_9CNID</name>
<dbReference type="Gene3D" id="1.20.900.10">
    <property type="entry name" value="Dbl homology (DH) domain"/>
    <property type="match status" value="1"/>
</dbReference>
<dbReference type="InterPro" id="IPR018980">
    <property type="entry name" value="FERM_PH-like_C"/>
</dbReference>
<evidence type="ECO:0000313" key="8">
    <source>
        <dbReference type="Proteomes" id="UP001159405"/>
    </source>
</evidence>
<dbReference type="InterPro" id="IPR014352">
    <property type="entry name" value="FERM/acyl-CoA-bd_prot_sf"/>
</dbReference>
<dbReference type="SMART" id="SM00325">
    <property type="entry name" value="RhoGEF"/>
    <property type="match status" value="1"/>
</dbReference>
<dbReference type="PANTHER" id="PTHR45858:SF5">
    <property type="entry name" value="MOESIN_EZRIN_RADIXIN HOMOLOG 1"/>
    <property type="match status" value="1"/>
</dbReference>
<dbReference type="SMART" id="SM01195">
    <property type="entry name" value="FA"/>
    <property type="match status" value="1"/>
</dbReference>
<reference evidence="7 8" key="1">
    <citation type="submission" date="2022-05" db="EMBL/GenBank/DDBJ databases">
        <authorList>
            <consortium name="Genoscope - CEA"/>
            <person name="William W."/>
        </authorList>
    </citation>
    <scope>NUCLEOTIDE SEQUENCE [LARGE SCALE GENOMIC DNA]</scope>
</reference>
<organism evidence="7 8">
    <name type="scientific">Porites lobata</name>
    <dbReference type="NCBI Taxonomy" id="104759"/>
    <lineage>
        <taxon>Eukaryota</taxon>
        <taxon>Metazoa</taxon>
        <taxon>Cnidaria</taxon>
        <taxon>Anthozoa</taxon>
        <taxon>Hexacorallia</taxon>
        <taxon>Scleractinia</taxon>
        <taxon>Fungiina</taxon>
        <taxon>Poritidae</taxon>
        <taxon>Porites</taxon>
    </lineage>
</organism>
<evidence type="ECO:0000313" key="7">
    <source>
        <dbReference type="EMBL" id="CAH3106000.1"/>
    </source>
</evidence>
<dbReference type="Gene3D" id="2.30.29.30">
    <property type="entry name" value="Pleckstrin-homology domain (PH domain)/Phosphotyrosine-binding domain (PTB)"/>
    <property type="match status" value="3"/>
</dbReference>
<dbReference type="InterPro" id="IPR011993">
    <property type="entry name" value="PH-like_dom_sf"/>
</dbReference>
<dbReference type="Pfam" id="PF00169">
    <property type="entry name" value="PH"/>
    <property type="match status" value="2"/>
</dbReference>
<dbReference type="SUPFAM" id="SSF50729">
    <property type="entry name" value="PH domain-like"/>
    <property type="match status" value="3"/>
</dbReference>
<dbReference type="PRINTS" id="PR00661">
    <property type="entry name" value="ERMFAMILY"/>
</dbReference>
<dbReference type="InterPro" id="IPR000798">
    <property type="entry name" value="Ez/rad/moesin-like"/>
</dbReference>
<dbReference type="CDD" id="cd17098">
    <property type="entry name" value="FERM_F1_FARP1_like"/>
    <property type="match status" value="1"/>
</dbReference>
<dbReference type="SUPFAM" id="SSF48065">
    <property type="entry name" value="DBL homology domain (DH-domain)"/>
    <property type="match status" value="1"/>
</dbReference>
<feature type="compositionally biased region" description="Pro residues" evidence="3">
    <location>
        <begin position="570"/>
        <end position="585"/>
    </location>
</feature>
<feature type="region of interest" description="Disordered" evidence="3">
    <location>
        <begin position="1134"/>
        <end position="1162"/>
    </location>
</feature>
<dbReference type="EMBL" id="CALNXK010000018">
    <property type="protein sequence ID" value="CAH3106000.1"/>
    <property type="molecule type" value="Genomic_DNA"/>
</dbReference>
<evidence type="ECO:0000256" key="1">
    <source>
        <dbReference type="ARBA" id="ARBA00022658"/>
    </source>
</evidence>
<dbReference type="PROSITE" id="PS50057">
    <property type="entry name" value="FERM_3"/>
    <property type="match status" value="1"/>
</dbReference>
<dbReference type="SUPFAM" id="SSF54236">
    <property type="entry name" value="Ubiquitin-like"/>
    <property type="match status" value="1"/>
</dbReference>
<dbReference type="InterPro" id="IPR029071">
    <property type="entry name" value="Ubiquitin-like_domsf"/>
</dbReference>
<feature type="compositionally biased region" description="Basic and acidic residues" evidence="3">
    <location>
        <begin position="502"/>
        <end position="514"/>
    </location>
</feature>
<dbReference type="SMART" id="SM01196">
    <property type="entry name" value="FERM_C"/>
    <property type="match status" value="1"/>
</dbReference>
<feature type="compositionally biased region" description="Low complexity" evidence="3">
    <location>
        <begin position="721"/>
        <end position="732"/>
    </location>
</feature>
<dbReference type="Gene3D" id="1.20.80.10">
    <property type="match status" value="1"/>
</dbReference>
<dbReference type="InterPro" id="IPR035899">
    <property type="entry name" value="DBL_dom_sf"/>
</dbReference>
<dbReference type="InterPro" id="IPR051835">
    <property type="entry name" value="RAC1-GEF"/>
</dbReference>
<sequence length="1301" mass="148348">MSRRYELSEQDARSYGGSKANRHKVSVKVCMLDDSVVKFDLEPKCKGKALYDSVYEHLNLEEREYFGLNFYDKSENLFWLDDLKAINKQVKNPRATIFRFCVKFYPPDPALLQEEYTRYLFGLQIKRDLLNGRLKCSENTAALLASYIVQGELGDYDALNCRTGYLSEYQFFPGQTTDSEKRISTYHKEHRGLMPADADYNLLDVARRLEMYGMMLYPAKDKDQVELFLTAAHLGVCVFQNGSKINTFSWAKIRKLSFKRKRFLVKLHPEIFGHYKDIVEFEMASRNACKSFWKIAITTHAFFRQNQVKPVTKPRPRLLSRGSSYRYSGRTQKQIIEGCRTSFRQQPAFERSQSLKSPARTNSFGNSSQPSPRVLNFAGYGNESRIGESTPPRPLIPLQEQEETIPLSLHLNGPTTSVNSEHQEIPRIQDPTLAGEIIKEPLSDPKGAIPLQDLDDEPDMMKEESDTPSEAASEPDLEWQAEPVNQAVSNTVEAAGNMRESPVVEHEGQGKVKDEEEDEGFEHGTPLNYYGDEDTKEQELVIPEGCVRIEYQPQPKPPSPIEVSDVETLSPPPQSPPLPPPPPPPENDEDGEIPNEERDQGVGQEFPSPPPELLPSPPPELLPSPPPELTNEFQKTEETKAPEAVVPHNGTETVNNESKRDSAKLSITCSSIVTKVQNGGVTRHSRGSRGSRHSTDSGTTSDSAGETKDTVFEEPGSPFRSSMEMSPPVSPTTPTMFQKAYISKELYGAAYNVARELLNTERTYVKDLEVITIAFRDVVGEEELLPEPTKKLLFSTFDPIYDFHCAFLSELEQRMAVWDASEPSRSEITPRIGDIMIRNMKQIKRYLHHVKRHDQVMLELDDATKNYKDFEVAYKEFETQKVCYLPFNAFLLKPSQRIVHYKFLLERLLKFYPKEHVDYQDTQGALDEVNESVKGVEESIRKLENFQKIIELERDLIGIKNLVQAGRDFIREGCLQKIDRKGPQPRMFFLFSDILIYTCKGVTLTNQFRIRGQISLDSIELDNDGPEMHGLYSFAVITDDRELLLAASSEEEKYKWMEDLKKAVKLAKVRVFCGSCSQKRSNLAYRTPNMRSTRFVCGECYNDLEQANLLNGDSPYPQTGPIGKVLPLPTPVEITARTNGEGSDEDVSSSPVSSLDKRHAHTHTMSTRRVCWHRNTSISMIEHSLSVRNQMSGELLRKFKTGNRWQKLWVVFTNFCLFFYKTHEDEFPLASLPLLGYSIGRPVEADGIDKELVFKLQYKTHIYFFRAENEYTFFRWMEVIASATQSSSRVRIFSRQASAVP</sequence>
<evidence type="ECO:0000259" key="6">
    <source>
        <dbReference type="PROSITE" id="PS50057"/>
    </source>
</evidence>
<dbReference type="PRINTS" id="PR00935">
    <property type="entry name" value="BAND41"/>
</dbReference>
<dbReference type="InterPro" id="IPR001849">
    <property type="entry name" value="PH_domain"/>
</dbReference>
<dbReference type="CDD" id="cd01220">
    <property type="entry name" value="PH1_FARP1-like"/>
    <property type="match status" value="1"/>
</dbReference>
<feature type="domain" description="PH" evidence="4">
    <location>
        <begin position="1188"/>
        <end position="1285"/>
    </location>
</feature>
<dbReference type="PROSITE" id="PS00660">
    <property type="entry name" value="FERM_1"/>
    <property type="match status" value="1"/>
</dbReference>
<keyword evidence="8" id="KW-1185">Reference proteome</keyword>
<keyword evidence="2" id="KW-0677">Repeat</keyword>
<dbReference type="CDD" id="cd00160">
    <property type="entry name" value="RhoGEF"/>
    <property type="match status" value="1"/>
</dbReference>
<feature type="domain" description="FERM" evidence="6">
    <location>
        <begin position="25"/>
        <end position="307"/>
    </location>
</feature>
<dbReference type="SUPFAM" id="SSF47031">
    <property type="entry name" value="Second domain of FERM"/>
    <property type="match status" value="1"/>
</dbReference>
<dbReference type="Gene3D" id="3.10.20.90">
    <property type="entry name" value="Phosphatidylinositol 3-kinase Catalytic Subunit, Chain A, domain 1"/>
    <property type="match status" value="1"/>
</dbReference>
<dbReference type="InterPro" id="IPR041788">
    <property type="entry name" value="FARP1/FARP2/FRMD7_FERM_C"/>
</dbReference>
<dbReference type="Pfam" id="PF09380">
    <property type="entry name" value="FERM_C"/>
    <property type="match status" value="1"/>
</dbReference>
<feature type="region of interest" description="Disordered" evidence="3">
    <location>
        <begin position="440"/>
        <end position="663"/>
    </location>
</feature>
<keyword evidence="1" id="KW-0344">Guanine-nucleotide releasing factor</keyword>
<dbReference type="CDD" id="cd13235">
    <property type="entry name" value="PH2_FARP1-like"/>
    <property type="match status" value="1"/>
</dbReference>
<dbReference type="InterPro" id="IPR019747">
    <property type="entry name" value="FERM_CS"/>
</dbReference>
<feature type="region of interest" description="Disordered" evidence="3">
    <location>
        <begin position="676"/>
        <end position="732"/>
    </location>
</feature>
<dbReference type="SMART" id="SM00295">
    <property type="entry name" value="B41"/>
    <property type="match status" value="1"/>
</dbReference>
<dbReference type="InterPro" id="IPR000299">
    <property type="entry name" value="FERM_domain"/>
</dbReference>
<gene>
    <name evidence="7" type="ORF">PLOB_00013953</name>
</gene>
<dbReference type="Pfam" id="PF08736">
    <property type="entry name" value="FA"/>
    <property type="match status" value="1"/>
</dbReference>
<dbReference type="Proteomes" id="UP001159405">
    <property type="component" value="Unassembled WGS sequence"/>
</dbReference>
<dbReference type="PANTHER" id="PTHR45858">
    <property type="entry name" value="FERM DOMAIN CONTAINING PROTEIN"/>
    <property type="match status" value="1"/>
</dbReference>
<evidence type="ECO:0000256" key="3">
    <source>
        <dbReference type="SAM" id="MobiDB-lite"/>
    </source>
</evidence>
<dbReference type="SMART" id="SM00233">
    <property type="entry name" value="PH"/>
    <property type="match status" value="2"/>
</dbReference>
<dbReference type="InterPro" id="IPR000219">
    <property type="entry name" value="DH_dom"/>
</dbReference>
<feature type="compositionally biased region" description="Basic residues" evidence="3">
    <location>
        <begin position="683"/>
        <end position="692"/>
    </location>
</feature>
<dbReference type="PROSITE" id="PS50010">
    <property type="entry name" value="DH_2"/>
    <property type="match status" value="1"/>
</dbReference>
<dbReference type="PROSITE" id="PS50003">
    <property type="entry name" value="PH_DOMAIN"/>
    <property type="match status" value="2"/>
</dbReference>
<dbReference type="InterPro" id="IPR014847">
    <property type="entry name" value="FA"/>
</dbReference>
<accession>A0ABN8NG34</accession>
<feature type="compositionally biased region" description="Polar residues" evidence="3">
    <location>
        <begin position="351"/>
        <end position="371"/>
    </location>
</feature>
<evidence type="ECO:0000259" key="5">
    <source>
        <dbReference type="PROSITE" id="PS50010"/>
    </source>
</evidence>
<dbReference type="InterPro" id="IPR018979">
    <property type="entry name" value="FERM_N"/>
</dbReference>
<dbReference type="InterPro" id="IPR035963">
    <property type="entry name" value="FERM_2"/>
</dbReference>
<dbReference type="Pfam" id="PF09379">
    <property type="entry name" value="FERM_N"/>
    <property type="match status" value="1"/>
</dbReference>
<comment type="caution">
    <text evidence="7">The sequence shown here is derived from an EMBL/GenBank/DDBJ whole genome shotgun (WGS) entry which is preliminary data.</text>
</comment>
<dbReference type="InterPro" id="IPR019749">
    <property type="entry name" value="Band_41_domain"/>
</dbReference>
<feature type="region of interest" description="Disordered" evidence="3">
    <location>
        <begin position="347"/>
        <end position="393"/>
    </location>
</feature>
<dbReference type="Pfam" id="PF00373">
    <property type="entry name" value="FERM_M"/>
    <property type="match status" value="1"/>
</dbReference>
<dbReference type="Pfam" id="PF00621">
    <property type="entry name" value="RhoGEF"/>
    <property type="match status" value="1"/>
</dbReference>
<protein>
    <recommendedName>
        <fullName evidence="9">Moesin/ezrin/radixin homolog 1</fullName>
    </recommendedName>
</protein>
<dbReference type="CDD" id="cd14473">
    <property type="entry name" value="FERM_B-lobe"/>
    <property type="match status" value="1"/>
</dbReference>
<evidence type="ECO:0008006" key="9">
    <source>
        <dbReference type="Google" id="ProtNLM"/>
    </source>
</evidence>
<dbReference type="CDD" id="cd13193">
    <property type="entry name" value="FERM_C_FARP1-like"/>
    <property type="match status" value="1"/>
</dbReference>
<feature type="compositionally biased region" description="Pro residues" evidence="3">
    <location>
        <begin position="607"/>
        <end position="628"/>
    </location>
</feature>
<proteinExistence type="predicted"/>
<evidence type="ECO:0000256" key="2">
    <source>
        <dbReference type="ARBA" id="ARBA00022737"/>
    </source>
</evidence>
<evidence type="ECO:0000259" key="4">
    <source>
        <dbReference type="PROSITE" id="PS50003"/>
    </source>
</evidence>
<dbReference type="InterPro" id="IPR019748">
    <property type="entry name" value="FERM_central"/>
</dbReference>